<gene>
    <name evidence="5" type="ORF">RVR_9828</name>
</gene>
<comment type="similarity">
    <text evidence="1">Belongs to the bacterial solute-binding protein 1 family.</text>
</comment>
<organism evidence="5 6">
    <name type="scientific">Actinacidiphila reveromycinica</name>
    <dbReference type="NCBI Taxonomy" id="659352"/>
    <lineage>
        <taxon>Bacteria</taxon>
        <taxon>Bacillati</taxon>
        <taxon>Actinomycetota</taxon>
        <taxon>Actinomycetes</taxon>
        <taxon>Kitasatosporales</taxon>
        <taxon>Streptomycetaceae</taxon>
        <taxon>Actinacidiphila</taxon>
    </lineage>
</organism>
<evidence type="ECO:0000256" key="1">
    <source>
        <dbReference type="ARBA" id="ARBA00008520"/>
    </source>
</evidence>
<dbReference type="PROSITE" id="PS51257">
    <property type="entry name" value="PROKAR_LIPOPROTEIN"/>
    <property type="match status" value="1"/>
</dbReference>
<evidence type="ECO:0000256" key="3">
    <source>
        <dbReference type="ARBA" id="ARBA00022729"/>
    </source>
</evidence>
<accession>A0A7U3UXL0</accession>
<dbReference type="PANTHER" id="PTHR30061:SF50">
    <property type="entry name" value="MALTOSE_MALTODEXTRIN-BINDING PERIPLASMIC PROTEIN"/>
    <property type="match status" value="1"/>
</dbReference>
<reference evidence="5 6" key="2">
    <citation type="journal article" date="2011" name="J. Antibiot.">
        <title>Furaquinocins I and J: novel polyketide isoprenoid hybrid compounds from Streptomyces reveromyceticus SN-593.</title>
        <authorList>
            <person name="Panthee S."/>
            <person name="Takahashi S."/>
            <person name="Takagi H."/>
            <person name="Nogawa T."/>
            <person name="Oowada E."/>
            <person name="Uramoto M."/>
            <person name="Osada H."/>
        </authorList>
    </citation>
    <scope>NUCLEOTIDE SEQUENCE [LARGE SCALE GENOMIC DNA]</scope>
    <source>
        <strain evidence="5 6">SN-593</strain>
    </source>
</reference>
<dbReference type="Pfam" id="PF01547">
    <property type="entry name" value="SBP_bac_1"/>
    <property type="match status" value="1"/>
</dbReference>
<dbReference type="EMBL" id="AP018365">
    <property type="protein sequence ID" value="BBB02106.1"/>
    <property type="molecule type" value="Genomic_DNA"/>
</dbReference>
<dbReference type="Proteomes" id="UP000595703">
    <property type="component" value="Chromosome"/>
</dbReference>
<evidence type="ECO:0000313" key="6">
    <source>
        <dbReference type="Proteomes" id="UP000595703"/>
    </source>
</evidence>
<keyword evidence="6" id="KW-1185">Reference proteome</keyword>
<name>A0A7U3UXL0_9ACTN</name>
<sequence>MRNSVRWTAVALGVVLAASACSSGGSDAASSDGKVTLSYGVWDATQKSAMEELGKAFTKTHPNISIKVELTPWADYWTKLKAAATGGSAPDVFWMNGPNFQLYASNGVIRPLDDDIAKDKVPLSAYPKQLVDLYTYKGKHYGLPKDMDTVGVWYNKALFDAAKVPYPKAGWTWSDFQAAAAKLTDASKGQYGADAELTSFQEYQYDTIAQAGGYVISADGKKSGYDDPKTIEGLRFWTDLIKKKESPDLKTMTDTAPLQLFEAGKIGMYWGGSWDATEFGGNSYTKANVDVAPLPKGEKQATIIHGVANVVSSKTKHADQAWEFVKFLGSKQAADIFGAKGTMPAYNGTQAAWIAAHPQFDLQTFVDELSYAVPFPVSKDTAAWNEEELTYMTKAWNGDESLDKAAKDLAAAMNASLAKE</sequence>
<dbReference type="Gene3D" id="3.40.190.10">
    <property type="entry name" value="Periplasmic binding protein-like II"/>
    <property type="match status" value="1"/>
</dbReference>
<dbReference type="PANTHER" id="PTHR30061">
    <property type="entry name" value="MALTOSE-BINDING PERIPLASMIC PROTEIN"/>
    <property type="match status" value="1"/>
</dbReference>
<dbReference type="SUPFAM" id="SSF53850">
    <property type="entry name" value="Periplasmic binding protein-like II"/>
    <property type="match status" value="1"/>
</dbReference>
<reference evidence="5 6" key="3">
    <citation type="journal article" date="2011" name="Nat. Chem. Biol.">
        <title>Reveromycin A biosynthesis uses RevG and RevJ for stereospecific spiroacetal formation.</title>
        <authorList>
            <person name="Takahashi S."/>
            <person name="Toyoda A."/>
            <person name="Sekiyama Y."/>
            <person name="Takagi H."/>
            <person name="Nogawa T."/>
            <person name="Uramoto M."/>
            <person name="Suzuki R."/>
            <person name="Koshino H."/>
            <person name="Kumano T."/>
            <person name="Panthee S."/>
            <person name="Dairi T."/>
            <person name="Ishikawa J."/>
            <person name="Ikeda H."/>
            <person name="Sakaki Y."/>
            <person name="Osada H."/>
        </authorList>
    </citation>
    <scope>NUCLEOTIDE SEQUENCE [LARGE SCALE GENOMIC DNA]</scope>
    <source>
        <strain evidence="5 6">SN-593</strain>
    </source>
</reference>
<evidence type="ECO:0000256" key="2">
    <source>
        <dbReference type="ARBA" id="ARBA00022448"/>
    </source>
</evidence>
<dbReference type="CDD" id="cd13585">
    <property type="entry name" value="PBP2_TMBP_like"/>
    <property type="match status" value="1"/>
</dbReference>
<proteinExistence type="inferred from homology"/>
<reference evidence="5 6" key="1">
    <citation type="journal article" date="2010" name="J. Bacteriol.">
        <title>Biochemical characterization of a novel indole prenyltransferase from Streptomyces sp. SN-593.</title>
        <authorList>
            <person name="Takahashi S."/>
            <person name="Takagi H."/>
            <person name="Toyoda A."/>
            <person name="Uramoto M."/>
            <person name="Nogawa T."/>
            <person name="Ueki M."/>
            <person name="Sakaki Y."/>
            <person name="Osada H."/>
        </authorList>
    </citation>
    <scope>NUCLEOTIDE SEQUENCE [LARGE SCALE GENOMIC DNA]</scope>
    <source>
        <strain evidence="5 6">SN-593</strain>
    </source>
</reference>
<reference evidence="5 6" key="4">
    <citation type="journal article" date="2020" name="Sci. Rep.">
        <title>beta-carboline chemical signals induce reveromycin production through a LuxR family regulator in Streptomyces sp. SN-593.</title>
        <authorList>
            <person name="Panthee S."/>
            <person name="Kito N."/>
            <person name="Hayashi T."/>
            <person name="Shimizu T."/>
            <person name="Ishikawa J."/>
            <person name="Hamamoto H."/>
            <person name="Osada H."/>
            <person name="Takahashi S."/>
        </authorList>
    </citation>
    <scope>NUCLEOTIDE SEQUENCE [LARGE SCALE GENOMIC DNA]</scope>
    <source>
        <strain evidence="5 6">SN-593</strain>
    </source>
</reference>
<dbReference type="AlphaFoldDB" id="A0A7U3UXL0"/>
<dbReference type="GO" id="GO:0015768">
    <property type="term" value="P:maltose transport"/>
    <property type="evidence" value="ECO:0007669"/>
    <property type="project" value="TreeGrafter"/>
</dbReference>
<protein>
    <submittedName>
        <fullName evidence="5">Putative extracellular solute-binding protein</fullName>
    </submittedName>
</protein>
<dbReference type="GO" id="GO:0042956">
    <property type="term" value="P:maltodextrin transmembrane transport"/>
    <property type="evidence" value="ECO:0007669"/>
    <property type="project" value="TreeGrafter"/>
</dbReference>
<evidence type="ECO:0000313" key="5">
    <source>
        <dbReference type="EMBL" id="BBB02106.1"/>
    </source>
</evidence>
<keyword evidence="2" id="KW-0813">Transport</keyword>
<dbReference type="InterPro" id="IPR006059">
    <property type="entry name" value="SBP"/>
</dbReference>
<feature type="chain" id="PRO_5032914221" evidence="4">
    <location>
        <begin position="29"/>
        <end position="420"/>
    </location>
</feature>
<dbReference type="GO" id="GO:0055052">
    <property type="term" value="C:ATP-binding cassette (ABC) transporter complex, substrate-binding subunit-containing"/>
    <property type="evidence" value="ECO:0007669"/>
    <property type="project" value="TreeGrafter"/>
</dbReference>
<dbReference type="GO" id="GO:1901982">
    <property type="term" value="F:maltose binding"/>
    <property type="evidence" value="ECO:0007669"/>
    <property type="project" value="TreeGrafter"/>
</dbReference>
<keyword evidence="3 4" id="KW-0732">Signal</keyword>
<dbReference type="RefSeq" id="WP_202237965.1">
    <property type="nucleotide sequence ID" value="NZ_AP018365.1"/>
</dbReference>
<evidence type="ECO:0000256" key="4">
    <source>
        <dbReference type="SAM" id="SignalP"/>
    </source>
</evidence>
<feature type="signal peptide" evidence="4">
    <location>
        <begin position="1"/>
        <end position="28"/>
    </location>
</feature>
<dbReference type="KEGG" id="arev:RVR_9828"/>